<dbReference type="Proteomes" id="UP001164746">
    <property type="component" value="Chromosome 15"/>
</dbReference>
<dbReference type="PANTHER" id="PTHR13211:SF0">
    <property type="entry name" value="TELOMERASE CAJAL BODY PROTEIN 1"/>
    <property type="match status" value="1"/>
</dbReference>
<comment type="similarity">
    <text evidence="1">Belongs to the TCAB1 family.</text>
</comment>
<evidence type="ECO:0000256" key="4">
    <source>
        <dbReference type="SAM" id="MobiDB-lite"/>
    </source>
</evidence>
<feature type="region of interest" description="Disordered" evidence="4">
    <location>
        <begin position="266"/>
        <end position="291"/>
    </location>
</feature>
<sequence length="623" mass="68237">MEQVINNEPVLIDAVASPTTSDIQPENNDPNSLPPNTDTGIILQNFVQENGQQIDVQSSNSGCLSLSYLCDNVNIVEEPKQNDSSGSLEVISESPDNINSVKEQQQKDTAGSLEVISVSPNIISDTPPNDDALKLNTSPNIISDTPPNDDAFKLNTAPNIISDTPLNDDALKLNTSPNIISDTPPNDDALKLNIGQNLNNKNTELSDHDIFSSANDGQCKINDSPSVIGSSKTDVVVNSFLPCNTTPTFSADLIASKISVDQKCESRGGSCQDKSSEMGPTEGRPFKRQKTEDISECSSVMETESKELALEEERIERLHLAPDGTCLLVNSNDNKLRMFNLPEELYYEGGERKVIPELVPVFGIKEADTFCCNKQGHTHTSDEVVAAHCVEFSCDGNKIYAGFNKIIRVFDVTRPGREFKTKEGQRGIISCIAPSPTDIGLYAAGSYAKSVALYNEPMGEMVCMFEGQQGGVTQVKFSPDGTKLYSGGRKDNEILCWDMRNPGQILFTLNRQVSTNQRIYFDITGDSRYVVSGSHDGNVLVWDTLSPPQHDPVLSDPVIHPTMRFQAHCDTVNGISLHPTLSLIATASGQRHFKCTFDSDDDDSDSRRSSQNTLDNSLRLWWV</sequence>
<keyword evidence="3" id="KW-0853">WD repeat</keyword>
<evidence type="ECO:0000256" key="1">
    <source>
        <dbReference type="ARBA" id="ARBA00038279"/>
    </source>
</evidence>
<organism evidence="5 6">
    <name type="scientific">Mya arenaria</name>
    <name type="common">Soft-shell clam</name>
    <dbReference type="NCBI Taxonomy" id="6604"/>
    <lineage>
        <taxon>Eukaryota</taxon>
        <taxon>Metazoa</taxon>
        <taxon>Spiralia</taxon>
        <taxon>Lophotrochozoa</taxon>
        <taxon>Mollusca</taxon>
        <taxon>Bivalvia</taxon>
        <taxon>Autobranchia</taxon>
        <taxon>Heteroconchia</taxon>
        <taxon>Euheterodonta</taxon>
        <taxon>Imparidentia</taxon>
        <taxon>Neoheterodontei</taxon>
        <taxon>Myida</taxon>
        <taxon>Myoidea</taxon>
        <taxon>Myidae</taxon>
        <taxon>Mya</taxon>
    </lineage>
</organism>
<feature type="region of interest" description="Disordered" evidence="4">
    <location>
        <begin position="17"/>
        <end position="38"/>
    </location>
</feature>
<protein>
    <recommendedName>
        <fullName evidence="2">WD repeat-containing protein 79</fullName>
    </recommendedName>
</protein>
<dbReference type="InterPro" id="IPR001680">
    <property type="entry name" value="WD40_rpt"/>
</dbReference>
<feature type="repeat" description="WD" evidence="3">
    <location>
        <begin position="526"/>
        <end position="543"/>
    </location>
</feature>
<dbReference type="InterPro" id="IPR015943">
    <property type="entry name" value="WD40/YVTN_repeat-like_dom_sf"/>
</dbReference>
<keyword evidence="6" id="KW-1185">Reference proteome</keyword>
<proteinExistence type="inferred from homology"/>
<evidence type="ECO:0000313" key="5">
    <source>
        <dbReference type="EMBL" id="WAR27545.1"/>
    </source>
</evidence>
<gene>
    <name evidence="5" type="ORF">MAR_013249</name>
</gene>
<dbReference type="InterPro" id="IPR036322">
    <property type="entry name" value="WD40_repeat_dom_sf"/>
</dbReference>
<dbReference type="EMBL" id="CP111026">
    <property type="protein sequence ID" value="WAR27545.1"/>
    <property type="molecule type" value="Genomic_DNA"/>
</dbReference>
<dbReference type="Pfam" id="PF00400">
    <property type="entry name" value="WD40"/>
    <property type="match status" value="3"/>
</dbReference>
<dbReference type="SUPFAM" id="SSF50978">
    <property type="entry name" value="WD40 repeat-like"/>
    <property type="match status" value="1"/>
</dbReference>
<accession>A0ABY7FZG2</accession>
<evidence type="ECO:0000256" key="2">
    <source>
        <dbReference type="ARBA" id="ARBA00041558"/>
    </source>
</evidence>
<evidence type="ECO:0000256" key="3">
    <source>
        <dbReference type="PROSITE-ProRule" id="PRU00221"/>
    </source>
</evidence>
<dbReference type="PANTHER" id="PTHR13211">
    <property type="entry name" value="TELOMERASE CAJAL BODY PROTEIN 1"/>
    <property type="match status" value="1"/>
</dbReference>
<dbReference type="Gene3D" id="2.130.10.10">
    <property type="entry name" value="YVTN repeat-like/Quinoprotein amine dehydrogenase"/>
    <property type="match status" value="2"/>
</dbReference>
<evidence type="ECO:0000313" key="6">
    <source>
        <dbReference type="Proteomes" id="UP001164746"/>
    </source>
</evidence>
<dbReference type="SMART" id="SM00320">
    <property type="entry name" value="WD40"/>
    <property type="match status" value="6"/>
</dbReference>
<feature type="repeat" description="WD" evidence="3">
    <location>
        <begin position="465"/>
        <end position="501"/>
    </location>
</feature>
<reference evidence="5" key="1">
    <citation type="submission" date="2022-11" db="EMBL/GenBank/DDBJ databases">
        <title>Centuries of genome instability and evolution in soft-shell clam transmissible cancer (bioRxiv).</title>
        <authorList>
            <person name="Hart S.F.M."/>
            <person name="Yonemitsu M.A."/>
            <person name="Giersch R.M."/>
            <person name="Beal B.F."/>
            <person name="Arriagada G."/>
            <person name="Davis B.W."/>
            <person name="Ostrander E.A."/>
            <person name="Goff S.P."/>
            <person name="Metzger M.J."/>
        </authorList>
    </citation>
    <scope>NUCLEOTIDE SEQUENCE</scope>
    <source>
        <strain evidence="5">MELC-2E11</strain>
        <tissue evidence="5">Siphon/mantle</tissue>
    </source>
</reference>
<dbReference type="PROSITE" id="PS50082">
    <property type="entry name" value="WD_REPEATS_2"/>
    <property type="match status" value="2"/>
</dbReference>
<name>A0ABY7FZG2_MYAAR</name>
<dbReference type="InterPro" id="IPR051150">
    <property type="entry name" value="SWT21/TCAB1_mRNA_Telomere"/>
</dbReference>